<accession>A0ABP8JKG1</accession>
<proteinExistence type="predicted"/>
<evidence type="ECO:0000256" key="2">
    <source>
        <dbReference type="SAM" id="Phobius"/>
    </source>
</evidence>
<feature type="compositionally biased region" description="Basic and acidic residues" evidence="1">
    <location>
        <begin position="93"/>
        <end position="104"/>
    </location>
</feature>
<evidence type="ECO:0000313" key="3">
    <source>
        <dbReference type="EMBL" id="GAA4391988.1"/>
    </source>
</evidence>
<reference evidence="4" key="1">
    <citation type="journal article" date="2019" name="Int. J. Syst. Evol. Microbiol.">
        <title>The Global Catalogue of Microorganisms (GCM) 10K type strain sequencing project: providing services to taxonomists for standard genome sequencing and annotation.</title>
        <authorList>
            <consortium name="The Broad Institute Genomics Platform"/>
            <consortium name="The Broad Institute Genome Sequencing Center for Infectious Disease"/>
            <person name="Wu L."/>
            <person name="Ma J."/>
        </authorList>
    </citation>
    <scope>NUCLEOTIDE SEQUENCE [LARGE SCALE GENOMIC DNA]</scope>
    <source>
        <strain evidence="4">JCM 17924</strain>
    </source>
</reference>
<dbReference type="Proteomes" id="UP001500454">
    <property type="component" value="Unassembled WGS sequence"/>
</dbReference>
<gene>
    <name evidence="3" type="ORF">GCM10023186_41950</name>
</gene>
<protein>
    <submittedName>
        <fullName evidence="3">Uncharacterized protein</fullName>
    </submittedName>
</protein>
<dbReference type="EMBL" id="BAABHA010000015">
    <property type="protein sequence ID" value="GAA4391988.1"/>
    <property type="molecule type" value="Genomic_DNA"/>
</dbReference>
<comment type="caution">
    <text evidence="3">The sequence shown here is derived from an EMBL/GenBank/DDBJ whole genome shotgun (WGS) entry which is preliminary data.</text>
</comment>
<feature type="transmembrane region" description="Helical" evidence="2">
    <location>
        <begin position="123"/>
        <end position="141"/>
    </location>
</feature>
<keyword evidence="2" id="KW-0812">Transmembrane</keyword>
<evidence type="ECO:0000256" key="1">
    <source>
        <dbReference type="SAM" id="MobiDB-lite"/>
    </source>
</evidence>
<keyword evidence="2" id="KW-0472">Membrane</keyword>
<name>A0ABP8JKG1_9BACT</name>
<feature type="region of interest" description="Disordered" evidence="1">
    <location>
        <begin position="82"/>
        <end position="116"/>
    </location>
</feature>
<sequence length="147" mass="15769">MLLCSACVATDPKPGSTHHTVLHAEPYAAARDSAQAKPAKPLTFRQQKKLAKLEVKRTKALPRTAPAKIKVTGKGNAAAWGDQAQATAAWDESVTKDQSKDKSKTKTNSKTKAASGGGSLGPWWLWLVAVVAVLLIVNKAFRGRWLL</sequence>
<evidence type="ECO:0000313" key="4">
    <source>
        <dbReference type="Proteomes" id="UP001500454"/>
    </source>
</evidence>
<keyword evidence="2" id="KW-1133">Transmembrane helix</keyword>
<organism evidence="3 4">
    <name type="scientific">Hymenobacter koreensis</name>
    <dbReference type="NCBI Taxonomy" id="1084523"/>
    <lineage>
        <taxon>Bacteria</taxon>
        <taxon>Pseudomonadati</taxon>
        <taxon>Bacteroidota</taxon>
        <taxon>Cytophagia</taxon>
        <taxon>Cytophagales</taxon>
        <taxon>Hymenobacteraceae</taxon>
        <taxon>Hymenobacter</taxon>
    </lineage>
</organism>
<keyword evidence="4" id="KW-1185">Reference proteome</keyword>
<feature type="compositionally biased region" description="Low complexity" evidence="1">
    <location>
        <begin position="82"/>
        <end position="91"/>
    </location>
</feature>